<keyword evidence="3" id="KW-1185">Reference proteome</keyword>
<keyword evidence="1" id="KW-0812">Transmembrane</keyword>
<feature type="transmembrane region" description="Helical" evidence="1">
    <location>
        <begin position="92"/>
        <end position="111"/>
    </location>
</feature>
<evidence type="ECO:0000313" key="3">
    <source>
        <dbReference type="Proteomes" id="UP000630142"/>
    </source>
</evidence>
<gene>
    <name evidence="2" type="ORF">GCM10016234_22800</name>
</gene>
<accession>A0A8J3DP78</accession>
<feature type="transmembrane region" description="Helical" evidence="1">
    <location>
        <begin position="65"/>
        <end position="86"/>
    </location>
</feature>
<protein>
    <submittedName>
        <fullName evidence="2">Uncharacterized protein</fullName>
    </submittedName>
</protein>
<dbReference type="InterPro" id="IPR037185">
    <property type="entry name" value="EmrE-like"/>
</dbReference>
<comment type="caution">
    <text evidence="2">The sequence shown here is derived from an EMBL/GenBank/DDBJ whole genome shotgun (WGS) entry which is preliminary data.</text>
</comment>
<reference evidence="2" key="1">
    <citation type="journal article" date="2014" name="Int. J. Syst. Evol. Microbiol.">
        <title>Complete genome sequence of Corynebacterium casei LMG S-19264T (=DSM 44701T), isolated from a smear-ripened cheese.</title>
        <authorList>
            <consortium name="US DOE Joint Genome Institute (JGI-PGF)"/>
            <person name="Walter F."/>
            <person name="Albersmeier A."/>
            <person name="Kalinowski J."/>
            <person name="Ruckert C."/>
        </authorList>
    </citation>
    <scope>NUCLEOTIDE SEQUENCE</scope>
    <source>
        <strain evidence="2">KCTC 42249</strain>
    </source>
</reference>
<sequence>MGETIMSLFGAVQLGVSTLIFMLAASAAKAWTLAPSLPRLILVLALYSAGNLIMLRLIREFGLGVAISLSAVVQLVAVNVVAFTWFGERVSTVQGLGIVLAVAAVALITLGPSLQGR</sequence>
<feature type="transmembrane region" description="Helical" evidence="1">
    <location>
        <begin position="40"/>
        <end position="58"/>
    </location>
</feature>
<evidence type="ECO:0000256" key="1">
    <source>
        <dbReference type="SAM" id="Phobius"/>
    </source>
</evidence>
<dbReference type="EMBL" id="BMZQ01000002">
    <property type="protein sequence ID" value="GHD15633.1"/>
    <property type="molecule type" value="Genomic_DNA"/>
</dbReference>
<dbReference type="AlphaFoldDB" id="A0A8J3DP78"/>
<organism evidence="2 3">
    <name type="scientific">Tianweitania populi</name>
    <dbReference type="NCBI Taxonomy" id="1607949"/>
    <lineage>
        <taxon>Bacteria</taxon>
        <taxon>Pseudomonadati</taxon>
        <taxon>Pseudomonadota</taxon>
        <taxon>Alphaproteobacteria</taxon>
        <taxon>Hyphomicrobiales</taxon>
        <taxon>Phyllobacteriaceae</taxon>
        <taxon>Tianweitania</taxon>
    </lineage>
</organism>
<proteinExistence type="predicted"/>
<keyword evidence="1" id="KW-0472">Membrane</keyword>
<reference evidence="2" key="2">
    <citation type="submission" date="2020-09" db="EMBL/GenBank/DDBJ databases">
        <authorList>
            <person name="Sun Q."/>
            <person name="Kim S."/>
        </authorList>
    </citation>
    <scope>NUCLEOTIDE SEQUENCE</scope>
    <source>
        <strain evidence="2">KCTC 42249</strain>
    </source>
</reference>
<dbReference type="Proteomes" id="UP000630142">
    <property type="component" value="Unassembled WGS sequence"/>
</dbReference>
<name>A0A8J3DP78_9HYPH</name>
<keyword evidence="1" id="KW-1133">Transmembrane helix</keyword>
<evidence type="ECO:0000313" key="2">
    <source>
        <dbReference type="EMBL" id="GHD15633.1"/>
    </source>
</evidence>
<dbReference type="Gene3D" id="1.10.3730.20">
    <property type="match status" value="1"/>
</dbReference>
<dbReference type="SUPFAM" id="SSF103481">
    <property type="entry name" value="Multidrug resistance efflux transporter EmrE"/>
    <property type="match status" value="1"/>
</dbReference>